<dbReference type="GO" id="GO:0008982">
    <property type="term" value="F:protein-N(PI)-phosphohistidine-sugar phosphotransferase activity"/>
    <property type="evidence" value="ECO:0007669"/>
    <property type="project" value="InterPro"/>
</dbReference>
<protein>
    <submittedName>
        <fullName evidence="2">PTS system glucitol/sorbitol-specific transporter subunit IIA</fullName>
    </submittedName>
</protein>
<dbReference type="GO" id="GO:0009401">
    <property type="term" value="P:phosphoenolpyruvate-dependent sugar phosphotransferase system"/>
    <property type="evidence" value="ECO:0007669"/>
    <property type="project" value="InterPro"/>
</dbReference>
<dbReference type="Proteomes" id="UP000332594">
    <property type="component" value="Unassembled WGS sequence"/>
</dbReference>
<evidence type="ECO:0000313" key="3">
    <source>
        <dbReference type="Proteomes" id="UP000332594"/>
    </source>
</evidence>
<dbReference type="RefSeq" id="WP_134525182.1">
    <property type="nucleotide sequence ID" value="NZ_BJNO01000009.1"/>
</dbReference>
<evidence type="ECO:0000256" key="1">
    <source>
        <dbReference type="PROSITE-ProRule" id="PRU00420"/>
    </source>
</evidence>
<sequence>MIYQAHIERIGPHVADGLADNLLITFRADGPADCLDYALALRPVFQHEHARLLAGDRLVIDGENYTISAVGSHALQALLELGHLTFIFDGASTPRHSGAVHLAGNAPALVALQGDMTVKEGTR</sequence>
<name>A0A485AYE7_RAOTE</name>
<dbReference type="InterPro" id="IPR004716">
    <property type="entry name" value="PTS_IIA_glucitol/sorbitol-sp"/>
</dbReference>
<dbReference type="Pfam" id="PF03829">
    <property type="entry name" value="PTSIIA_gutA"/>
    <property type="match status" value="1"/>
</dbReference>
<reference evidence="2 3" key="1">
    <citation type="submission" date="2019-03" db="EMBL/GenBank/DDBJ databases">
        <authorList>
            <consortium name="Pathogen Informatics"/>
        </authorList>
    </citation>
    <scope>NUCLEOTIDE SEQUENCE [LARGE SCALE GENOMIC DNA]</scope>
    <source>
        <strain evidence="2 3">NCTC13038</strain>
    </source>
</reference>
<dbReference type="PANTHER" id="PTHR40398:SF1">
    <property type="entry name" value="PTS SYSTEM GLUCITOL_SORBITOL-SPECIFIC EIIA COMPONENT"/>
    <property type="match status" value="1"/>
</dbReference>
<organism evidence="2 3">
    <name type="scientific">Raoultella terrigena</name>
    <name type="common">Klebsiella terrigena</name>
    <dbReference type="NCBI Taxonomy" id="577"/>
    <lineage>
        <taxon>Bacteria</taxon>
        <taxon>Pseudomonadati</taxon>
        <taxon>Pseudomonadota</taxon>
        <taxon>Gammaproteobacteria</taxon>
        <taxon>Enterobacterales</taxon>
        <taxon>Enterobacteriaceae</taxon>
        <taxon>Klebsiella/Raoultella group</taxon>
        <taxon>Raoultella</taxon>
    </lineage>
</organism>
<dbReference type="EMBL" id="CAADJG010000002">
    <property type="protein sequence ID" value="VFS65326.1"/>
    <property type="molecule type" value="Genomic_DNA"/>
</dbReference>
<dbReference type="SUPFAM" id="SSF141530">
    <property type="entry name" value="PTSIIA/GutA-like"/>
    <property type="match status" value="1"/>
</dbReference>
<dbReference type="AlphaFoldDB" id="A0A485AYE7"/>
<accession>A0A485AYE7</accession>
<comment type="caution">
    <text evidence="1">Lacks conserved residue(s) required for the propagation of feature annotation.</text>
</comment>
<evidence type="ECO:0000313" key="2">
    <source>
        <dbReference type="EMBL" id="VFS65326.1"/>
    </source>
</evidence>
<proteinExistence type="predicted"/>
<dbReference type="PANTHER" id="PTHR40398">
    <property type="entry name" value="PTS SYSTEM GLUCITOL/SORBITOL-SPECIFIC EIIA COMPONENT"/>
    <property type="match status" value="1"/>
</dbReference>
<dbReference type="InterPro" id="IPR036665">
    <property type="entry name" value="PTS_IIA_glucitol/sorbitol_sf"/>
</dbReference>
<dbReference type="PROSITE" id="PS51097">
    <property type="entry name" value="PTS_EIIA_TYPE_5"/>
    <property type="match status" value="1"/>
</dbReference>
<dbReference type="GO" id="GO:0005737">
    <property type="term" value="C:cytoplasm"/>
    <property type="evidence" value="ECO:0007669"/>
    <property type="project" value="InterPro"/>
</dbReference>
<gene>
    <name evidence="2" type="ORF">NCTC13038_00397</name>
</gene>
<dbReference type="Gene3D" id="2.40.33.40">
    <property type="entry name" value="Phosphotransferase system, glucitol/sorbitol-specific IIA component"/>
    <property type="match status" value="1"/>
</dbReference>
<dbReference type="GO" id="GO:0016301">
    <property type="term" value="F:kinase activity"/>
    <property type="evidence" value="ECO:0007669"/>
    <property type="project" value="TreeGrafter"/>
</dbReference>